<dbReference type="InterPro" id="IPR001753">
    <property type="entry name" value="Enoyl-CoA_hydra/iso"/>
</dbReference>
<sequence length="264" mass="27946">MSPAGIVVHPHPALAHVACVTLSQPDKLNAISRAMWRALRETFEGWAEREPSLRCVLVRGEGGSFAAGADIEEFPSFRFDEAALREYHEGLIAPALHAMLACDVPIVAQIEGACVGGGLEIAACCDLRIAGASARFGAPIARLGFPMAPDELAVVARVAGLATAAELLLEARLLDAPTALARGLVHRVVPDAEVAREADATAARIAALAPLAARANKRTLRLLAQGRLPDEGERREHFAYAASADHREGIEAFLGKCVPTFQGR</sequence>
<dbReference type="Gene3D" id="1.10.12.10">
    <property type="entry name" value="Lyase 2-enoyl-coa Hydratase, Chain A, domain 2"/>
    <property type="match status" value="1"/>
</dbReference>
<proteinExistence type="inferred from homology"/>
<organism evidence="3 4">
    <name type="scientific">Caldimonas aquatica</name>
    <dbReference type="NCBI Taxonomy" id="376175"/>
    <lineage>
        <taxon>Bacteria</taxon>
        <taxon>Pseudomonadati</taxon>
        <taxon>Pseudomonadota</taxon>
        <taxon>Betaproteobacteria</taxon>
        <taxon>Burkholderiales</taxon>
        <taxon>Sphaerotilaceae</taxon>
        <taxon>Caldimonas</taxon>
    </lineage>
</organism>
<dbReference type="InterPro" id="IPR029045">
    <property type="entry name" value="ClpP/crotonase-like_dom_sf"/>
</dbReference>
<dbReference type="InterPro" id="IPR014748">
    <property type="entry name" value="Enoyl-CoA_hydra_C"/>
</dbReference>
<protein>
    <submittedName>
        <fullName evidence="3">Enoyl-CoA hydratase-related protein</fullName>
    </submittedName>
</protein>
<dbReference type="RefSeq" id="WP_264892662.1">
    <property type="nucleotide sequence ID" value="NZ_CP110257.1"/>
</dbReference>
<dbReference type="PANTHER" id="PTHR11941">
    <property type="entry name" value="ENOYL-COA HYDRATASE-RELATED"/>
    <property type="match status" value="1"/>
</dbReference>
<evidence type="ECO:0000256" key="2">
    <source>
        <dbReference type="ARBA" id="ARBA00023239"/>
    </source>
</evidence>
<reference evidence="3" key="1">
    <citation type="submission" date="2022-10" db="EMBL/GenBank/DDBJ databases">
        <title>Complete genome sequence of Schlegelella aquatica LMG 23380.</title>
        <authorList>
            <person name="Musilova J."/>
            <person name="Kourilova X."/>
            <person name="Bezdicek M."/>
            <person name="Hermankova K."/>
            <person name="Obruca S."/>
            <person name="Sedlar K."/>
        </authorList>
    </citation>
    <scope>NUCLEOTIDE SEQUENCE</scope>
    <source>
        <strain evidence="3">LMG 23380</strain>
    </source>
</reference>
<name>A0ABY6MSH3_9BURK</name>
<evidence type="ECO:0000256" key="1">
    <source>
        <dbReference type="ARBA" id="ARBA00005254"/>
    </source>
</evidence>
<gene>
    <name evidence="3" type="ORF">OMP39_15070</name>
</gene>
<accession>A0ABY6MSH3</accession>
<keyword evidence="4" id="KW-1185">Reference proteome</keyword>
<dbReference type="CDD" id="cd06558">
    <property type="entry name" value="crotonase-like"/>
    <property type="match status" value="1"/>
</dbReference>
<dbReference type="EMBL" id="CP110257">
    <property type="protein sequence ID" value="UZD54964.1"/>
    <property type="molecule type" value="Genomic_DNA"/>
</dbReference>
<comment type="similarity">
    <text evidence="1">Belongs to the enoyl-CoA hydratase/isomerase family.</text>
</comment>
<dbReference type="Pfam" id="PF00378">
    <property type="entry name" value="ECH_1"/>
    <property type="match status" value="1"/>
</dbReference>
<dbReference type="Proteomes" id="UP001163266">
    <property type="component" value="Chromosome"/>
</dbReference>
<evidence type="ECO:0000313" key="4">
    <source>
        <dbReference type="Proteomes" id="UP001163266"/>
    </source>
</evidence>
<dbReference type="SUPFAM" id="SSF52096">
    <property type="entry name" value="ClpP/crotonase"/>
    <property type="match status" value="1"/>
</dbReference>
<keyword evidence="2" id="KW-0456">Lyase</keyword>
<dbReference type="PANTHER" id="PTHR11941:SF54">
    <property type="entry name" value="ENOYL-COA HYDRATASE, MITOCHONDRIAL"/>
    <property type="match status" value="1"/>
</dbReference>
<dbReference type="Gene3D" id="3.90.226.10">
    <property type="entry name" value="2-enoyl-CoA Hydratase, Chain A, domain 1"/>
    <property type="match status" value="1"/>
</dbReference>
<evidence type="ECO:0000313" key="3">
    <source>
        <dbReference type="EMBL" id="UZD54964.1"/>
    </source>
</evidence>